<dbReference type="GO" id="GO:0005635">
    <property type="term" value="C:nuclear envelope"/>
    <property type="evidence" value="ECO:0007669"/>
    <property type="project" value="UniProtKB-SubCell"/>
</dbReference>
<sequence length="202" mass="22965">MLNTNTSEMECSSSEDEITVKALKEAADIDFLKPALFSVQKNTEAFESNKNPNNTNTISLRKKVQEEDNFYNFGVTTTFKTYVAKKLDTLLERTIQLDEENSKTSTIIENKDKSNGNCGIYLLSSSTNLLLTDEDVPVESKNHKKRKKIIKEVTTDVSQFKEAAIDPERILSKIETKAWAERHKGSVFKYKKLKNGTLIEQD</sequence>
<gene>
    <name evidence="7" type="ORF">KPH14_008200</name>
</gene>
<name>A0AAD9RHL1_9HYME</name>
<keyword evidence="8" id="KW-1185">Reference proteome</keyword>
<dbReference type="EMBL" id="JAIFRP010000096">
    <property type="protein sequence ID" value="KAK2579231.1"/>
    <property type="molecule type" value="Genomic_DNA"/>
</dbReference>
<evidence type="ECO:0000256" key="6">
    <source>
        <dbReference type="ARBA" id="ARBA00023242"/>
    </source>
</evidence>
<evidence type="ECO:0000256" key="4">
    <source>
        <dbReference type="ARBA" id="ARBA00022473"/>
    </source>
</evidence>
<proteinExistence type="inferred from homology"/>
<dbReference type="InterPro" id="IPR026694">
    <property type="entry name" value="CUSTOS"/>
</dbReference>
<keyword evidence="5" id="KW-0879">Wnt signaling pathway</keyword>
<dbReference type="PANTHER" id="PTHR14482:SF0">
    <property type="entry name" value="PROTEIN CUSTOS"/>
    <property type="match status" value="1"/>
</dbReference>
<reference evidence="7" key="2">
    <citation type="journal article" date="2023" name="Commun. Biol.">
        <title>Intrasexual cuticular hydrocarbon dimorphism in a wasp sheds light on hydrocarbon biosynthesis genes in Hymenoptera.</title>
        <authorList>
            <person name="Moris V.C."/>
            <person name="Podsiadlowski L."/>
            <person name="Martin S."/>
            <person name="Oeyen J.P."/>
            <person name="Donath A."/>
            <person name="Petersen M."/>
            <person name="Wilbrandt J."/>
            <person name="Misof B."/>
            <person name="Liedtke D."/>
            <person name="Thamm M."/>
            <person name="Scheiner R."/>
            <person name="Schmitt T."/>
            <person name="Niehuis O."/>
        </authorList>
    </citation>
    <scope>NUCLEOTIDE SEQUENCE</scope>
    <source>
        <strain evidence="7">GBR_01_08_01A</strain>
    </source>
</reference>
<dbReference type="Proteomes" id="UP001258017">
    <property type="component" value="Unassembled WGS sequence"/>
</dbReference>
<protein>
    <recommendedName>
        <fullName evidence="3">Protein CUSTOS</fullName>
    </recommendedName>
</protein>
<dbReference type="GO" id="GO:0016055">
    <property type="term" value="P:Wnt signaling pathway"/>
    <property type="evidence" value="ECO:0007669"/>
    <property type="project" value="UniProtKB-KW"/>
</dbReference>
<evidence type="ECO:0000256" key="2">
    <source>
        <dbReference type="ARBA" id="ARBA00008632"/>
    </source>
</evidence>
<keyword evidence="4" id="KW-0217">Developmental protein</keyword>
<evidence type="ECO:0000256" key="1">
    <source>
        <dbReference type="ARBA" id="ARBA00004259"/>
    </source>
</evidence>
<accession>A0AAD9RHL1</accession>
<comment type="caution">
    <text evidence="7">The sequence shown here is derived from an EMBL/GenBank/DDBJ whole genome shotgun (WGS) entry which is preliminary data.</text>
</comment>
<evidence type="ECO:0000256" key="3">
    <source>
        <dbReference type="ARBA" id="ARBA00013465"/>
    </source>
</evidence>
<organism evidence="7 8">
    <name type="scientific">Odynerus spinipes</name>
    <dbReference type="NCBI Taxonomy" id="1348599"/>
    <lineage>
        <taxon>Eukaryota</taxon>
        <taxon>Metazoa</taxon>
        <taxon>Ecdysozoa</taxon>
        <taxon>Arthropoda</taxon>
        <taxon>Hexapoda</taxon>
        <taxon>Insecta</taxon>
        <taxon>Pterygota</taxon>
        <taxon>Neoptera</taxon>
        <taxon>Endopterygota</taxon>
        <taxon>Hymenoptera</taxon>
        <taxon>Apocrita</taxon>
        <taxon>Aculeata</taxon>
        <taxon>Vespoidea</taxon>
        <taxon>Vespidae</taxon>
        <taxon>Eumeninae</taxon>
        <taxon>Odynerus</taxon>
    </lineage>
</organism>
<comment type="similarity">
    <text evidence="2">Belongs to the CUSTOS family.</text>
</comment>
<comment type="subcellular location">
    <subcellularLocation>
        <location evidence="1">Nucleus envelope</location>
    </subcellularLocation>
</comment>
<evidence type="ECO:0000313" key="8">
    <source>
        <dbReference type="Proteomes" id="UP001258017"/>
    </source>
</evidence>
<keyword evidence="6" id="KW-0539">Nucleus</keyword>
<dbReference type="AlphaFoldDB" id="A0AAD9RHL1"/>
<evidence type="ECO:0000256" key="5">
    <source>
        <dbReference type="ARBA" id="ARBA00022687"/>
    </source>
</evidence>
<evidence type="ECO:0000313" key="7">
    <source>
        <dbReference type="EMBL" id="KAK2579231.1"/>
    </source>
</evidence>
<dbReference type="PANTHER" id="PTHR14482">
    <property type="entry name" value="CHROMOSOME 12 ORF 43 HOMOLOG"/>
    <property type="match status" value="1"/>
</dbReference>
<reference evidence="7" key="1">
    <citation type="submission" date="2021-08" db="EMBL/GenBank/DDBJ databases">
        <authorList>
            <person name="Misof B."/>
            <person name="Oliver O."/>
            <person name="Podsiadlowski L."/>
            <person name="Donath A."/>
            <person name="Peters R."/>
            <person name="Mayer C."/>
            <person name="Rust J."/>
            <person name="Gunkel S."/>
            <person name="Lesny P."/>
            <person name="Martin S."/>
            <person name="Oeyen J.P."/>
            <person name="Petersen M."/>
            <person name="Panagiotis P."/>
            <person name="Wilbrandt J."/>
            <person name="Tanja T."/>
        </authorList>
    </citation>
    <scope>NUCLEOTIDE SEQUENCE</scope>
    <source>
        <strain evidence="7">GBR_01_08_01A</strain>
        <tissue evidence="7">Thorax + abdomen</tissue>
    </source>
</reference>